<proteinExistence type="predicted"/>
<keyword evidence="3" id="KW-1185">Reference proteome</keyword>
<dbReference type="HOGENOM" id="CLU_2161465_0_0_1"/>
<organism evidence="2 3">
    <name type="scientific">Rhodnius prolixus</name>
    <name type="common">Triatomid bug</name>
    <dbReference type="NCBI Taxonomy" id="13249"/>
    <lineage>
        <taxon>Eukaryota</taxon>
        <taxon>Metazoa</taxon>
        <taxon>Ecdysozoa</taxon>
        <taxon>Arthropoda</taxon>
        <taxon>Hexapoda</taxon>
        <taxon>Insecta</taxon>
        <taxon>Pterygota</taxon>
        <taxon>Neoptera</taxon>
        <taxon>Paraneoptera</taxon>
        <taxon>Hemiptera</taxon>
        <taxon>Heteroptera</taxon>
        <taxon>Panheteroptera</taxon>
        <taxon>Cimicomorpha</taxon>
        <taxon>Reduviidae</taxon>
        <taxon>Triatominae</taxon>
        <taxon>Rhodnius</taxon>
    </lineage>
</organism>
<accession>T1HU89</accession>
<evidence type="ECO:0000256" key="1">
    <source>
        <dbReference type="SAM" id="MobiDB-lite"/>
    </source>
</evidence>
<dbReference type="AlphaFoldDB" id="T1HU89"/>
<dbReference type="InParanoid" id="T1HU89"/>
<name>T1HU89_RHOPR</name>
<evidence type="ECO:0000313" key="2">
    <source>
        <dbReference type="EnsemblMetazoa" id="RPRC007609-PA"/>
    </source>
</evidence>
<feature type="region of interest" description="Disordered" evidence="1">
    <location>
        <begin position="39"/>
        <end position="61"/>
    </location>
</feature>
<dbReference type="EnsemblMetazoa" id="RPRC007609-RA">
    <property type="protein sequence ID" value="RPRC007609-PA"/>
    <property type="gene ID" value="RPRC007609"/>
</dbReference>
<evidence type="ECO:0000313" key="3">
    <source>
        <dbReference type="Proteomes" id="UP000015103"/>
    </source>
</evidence>
<dbReference type="Proteomes" id="UP000015103">
    <property type="component" value="Unassembled WGS sequence"/>
</dbReference>
<sequence length="111" mass="12862">MFRPLELMLKTKVGVQSSKCLKEVLGVCVQKKDDIARNQSKWLHQDSRDSQHKNSDSSTAISKPLPRLLYMQNPVVWLANKLDFRYLKNWDPNFSESEFTRGARQALDLVP</sequence>
<feature type="compositionally biased region" description="Basic and acidic residues" evidence="1">
    <location>
        <begin position="43"/>
        <end position="55"/>
    </location>
</feature>
<protein>
    <submittedName>
        <fullName evidence="2">Uncharacterized protein</fullName>
    </submittedName>
</protein>
<dbReference type="EMBL" id="ACPB03019117">
    <property type="status" value="NOT_ANNOTATED_CDS"/>
    <property type="molecule type" value="Genomic_DNA"/>
</dbReference>
<dbReference type="EMBL" id="ACPB03019118">
    <property type="status" value="NOT_ANNOTATED_CDS"/>
    <property type="molecule type" value="Genomic_DNA"/>
</dbReference>
<dbReference type="VEuPathDB" id="VectorBase:RPRC007609"/>
<reference evidence="2" key="1">
    <citation type="submission" date="2015-05" db="UniProtKB">
        <authorList>
            <consortium name="EnsemblMetazoa"/>
        </authorList>
    </citation>
    <scope>IDENTIFICATION</scope>
</reference>